<dbReference type="InterPro" id="IPR039426">
    <property type="entry name" value="TonB-dep_rcpt-like"/>
</dbReference>
<evidence type="ECO:0000256" key="5">
    <source>
        <dbReference type="ARBA" id="ARBA00022729"/>
    </source>
</evidence>
<dbReference type="SUPFAM" id="SSF56935">
    <property type="entry name" value="Porins"/>
    <property type="match status" value="1"/>
</dbReference>
<dbReference type="Pfam" id="PF07715">
    <property type="entry name" value="Plug"/>
    <property type="match status" value="1"/>
</dbReference>
<dbReference type="InterPro" id="IPR008969">
    <property type="entry name" value="CarboxyPept-like_regulatory"/>
</dbReference>
<dbReference type="InterPro" id="IPR037066">
    <property type="entry name" value="Plug_dom_sf"/>
</dbReference>
<dbReference type="InterPro" id="IPR012910">
    <property type="entry name" value="Plug_dom"/>
</dbReference>
<evidence type="ECO:0000259" key="8">
    <source>
        <dbReference type="Pfam" id="PF07715"/>
    </source>
</evidence>
<keyword evidence="5" id="KW-0732">Signal</keyword>
<dbReference type="EMBL" id="CYYK01000001">
    <property type="protein sequence ID" value="CUN48353.1"/>
    <property type="molecule type" value="Genomic_DNA"/>
</dbReference>
<comment type="subcellular location">
    <subcellularLocation>
        <location evidence="1">Cell outer membrane</location>
        <topology evidence="1">Multi-pass membrane protein</topology>
    </subcellularLocation>
</comment>
<keyword evidence="6" id="KW-0472">Membrane</keyword>
<sequence length="829" mass="93788">MIDERMKEKLFALFWVLFFALPLYAQADKTGSYSIKGQVLDSLSNESVPYATLRIALAKTPDKPVKLLACDVDGKFQAPLSSAGKYIISMQSIGKAPAEKTFTISDKQRNLDLGKLYMQEDNQRLGEVTVTAQKPLVKAEIDKLTYSLEDDPEAQTNNTLEMLRKVPMVTVDGDDQIQLKGSTNFKIYMNGKPSNLLSNNPAEVLKSMPANSVKNIEVITDPGAKYDAEGIGGIINIITTKNALQGYTGTVRVNGSSLGRVGGGGYISLKAGKLGLTANYNYNYNREPWNESTSIREDLENDEQHFLTQNGRRKNNGPFQFGSLEGSYEIDSLNLLTVGANLFHGKMTNRSEYTVNMQDINRNPVYDYNRNSDATETFGSTDISVDYQHSTHKKDELLTISYRFSHSPNDNKDYTELKNVVNYNPWLGYPQNNINKASTNEHTGQVDYTTPTWKDQTLEVGAKYIFRQSRSNTDRTAFNDSLNIWEDITSKDSHFRHTQHIYSAYLGYSMKFDKFGVKAGVRAEGTALDVKYEMAPDMNFDTHYFDVVPNATVSYQLNMAQQLRLGYNMRIQRPGIWYLNPYVNNADPQNISFGNPNLDSEKSNNINLNYSMFAQKFSINASATYTFVNNSIERYTFIDPENPGIFQTTYGNIGKKQSTGLFVYANWNPVPLFRIYMNGGMDYTDLKSEKNDMANSGFSGRIFAGTQFNFPLDFRLNVHGGYFSPWIQLQGKGSPFYFTGISVNKDFLKKKLSVQLSFQNPFWKRMKMESTTSDDTFFRREINYRTMRMLMVSVSYRFGTLKDAIKKVKRGISNDDMKSGGSGSGEQQM</sequence>
<feature type="domain" description="Outer membrane protein beta-barrel" evidence="9">
    <location>
        <begin position="389"/>
        <end position="796"/>
    </location>
</feature>
<gene>
    <name evidence="10" type="ORF">ERS852380_00468</name>
</gene>
<organism evidence="10 11">
    <name type="scientific">Parabacteroides distasonis</name>
    <dbReference type="NCBI Taxonomy" id="823"/>
    <lineage>
        <taxon>Bacteria</taxon>
        <taxon>Pseudomonadati</taxon>
        <taxon>Bacteroidota</taxon>
        <taxon>Bacteroidia</taxon>
        <taxon>Bacteroidales</taxon>
        <taxon>Tannerellaceae</taxon>
        <taxon>Parabacteroides</taxon>
    </lineage>
</organism>
<evidence type="ECO:0000313" key="11">
    <source>
        <dbReference type="Proteomes" id="UP000095455"/>
    </source>
</evidence>
<name>A0A8D9NZS2_PARDI</name>
<keyword evidence="7" id="KW-0998">Cell outer membrane</keyword>
<feature type="domain" description="TonB-dependent receptor plug" evidence="8">
    <location>
        <begin position="149"/>
        <end position="234"/>
    </location>
</feature>
<accession>A0A8D9NZS2</accession>
<comment type="caution">
    <text evidence="10">The sequence shown here is derived from an EMBL/GenBank/DDBJ whole genome shotgun (WGS) entry which is preliminary data.</text>
</comment>
<evidence type="ECO:0000256" key="6">
    <source>
        <dbReference type="ARBA" id="ARBA00023136"/>
    </source>
</evidence>
<evidence type="ECO:0000256" key="4">
    <source>
        <dbReference type="ARBA" id="ARBA00022692"/>
    </source>
</evidence>
<dbReference type="PANTHER" id="PTHR30069:SF29">
    <property type="entry name" value="HEMOGLOBIN AND HEMOGLOBIN-HAPTOGLOBIN-BINDING PROTEIN 1-RELATED"/>
    <property type="match status" value="1"/>
</dbReference>
<dbReference type="Pfam" id="PF14905">
    <property type="entry name" value="OMP_b-brl_3"/>
    <property type="match status" value="1"/>
</dbReference>
<dbReference type="Gene3D" id="2.40.170.20">
    <property type="entry name" value="TonB-dependent receptor, beta-barrel domain"/>
    <property type="match status" value="1"/>
</dbReference>
<evidence type="ECO:0000313" key="10">
    <source>
        <dbReference type="EMBL" id="CUN48353.1"/>
    </source>
</evidence>
<dbReference type="InterPro" id="IPR036942">
    <property type="entry name" value="Beta-barrel_TonB_sf"/>
</dbReference>
<dbReference type="Gene3D" id="2.170.130.10">
    <property type="entry name" value="TonB-dependent receptor, plug domain"/>
    <property type="match status" value="1"/>
</dbReference>
<reference evidence="10 11" key="1">
    <citation type="submission" date="2015-09" db="EMBL/GenBank/DDBJ databases">
        <authorList>
            <consortium name="Pathogen Informatics"/>
        </authorList>
    </citation>
    <scope>NUCLEOTIDE SEQUENCE [LARGE SCALE GENOMIC DNA]</scope>
    <source>
        <strain evidence="10 11">2789STDY5608822</strain>
    </source>
</reference>
<dbReference type="AlphaFoldDB" id="A0A8D9NZS2"/>
<evidence type="ECO:0000259" key="9">
    <source>
        <dbReference type="Pfam" id="PF14905"/>
    </source>
</evidence>
<keyword evidence="2" id="KW-0813">Transport</keyword>
<dbReference type="GO" id="GO:0015344">
    <property type="term" value="F:siderophore uptake transmembrane transporter activity"/>
    <property type="evidence" value="ECO:0007669"/>
    <property type="project" value="TreeGrafter"/>
</dbReference>
<proteinExistence type="predicted"/>
<evidence type="ECO:0000256" key="7">
    <source>
        <dbReference type="ARBA" id="ARBA00023237"/>
    </source>
</evidence>
<protein>
    <submittedName>
        <fullName evidence="10">Outer membrane cobalamin receptor protein</fullName>
    </submittedName>
</protein>
<dbReference type="InterPro" id="IPR041700">
    <property type="entry name" value="OMP_b-brl_3"/>
</dbReference>
<keyword evidence="10" id="KW-0675">Receptor</keyword>
<keyword evidence="4" id="KW-0812">Transmembrane</keyword>
<dbReference type="GO" id="GO:0009279">
    <property type="term" value="C:cell outer membrane"/>
    <property type="evidence" value="ECO:0007669"/>
    <property type="project" value="UniProtKB-SubCell"/>
</dbReference>
<evidence type="ECO:0000256" key="2">
    <source>
        <dbReference type="ARBA" id="ARBA00022448"/>
    </source>
</evidence>
<dbReference type="GO" id="GO:0044718">
    <property type="term" value="P:siderophore transmembrane transport"/>
    <property type="evidence" value="ECO:0007669"/>
    <property type="project" value="TreeGrafter"/>
</dbReference>
<evidence type="ECO:0000256" key="3">
    <source>
        <dbReference type="ARBA" id="ARBA00022452"/>
    </source>
</evidence>
<keyword evidence="3" id="KW-1134">Transmembrane beta strand</keyword>
<evidence type="ECO:0000256" key="1">
    <source>
        <dbReference type="ARBA" id="ARBA00004571"/>
    </source>
</evidence>
<dbReference type="PANTHER" id="PTHR30069">
    <property type="entry name" value="TONB-DEPENDENT OUTER MEMBRANE RECEPTOR"/>
    <property type="match status" value="1"/>
</dbReference>
<dbReference type="SUPFAM" id="SSF49464">
    <property type="entry name" value="Carboxypeptidase regulatory domain-like"/>
    <property type="match status" value="1"/>
</dbReference>
<dbReference type="Proteomes" id="UP000095455">
    <property type="component" value="Unassembled WGS sequence"/>
</dbReference>